<dbReference type="Proteomes" id="UP000093352">
    <property type="component" value="Unassembled WGS sequence"/>
</dbReference>
<organism evidence="2 3">
    <name type="scientific">Criibacterium bergeronii</name>
    <dbReference type="NCBI Taxonomy" id="1871336"/>
    <lineage>
        <taxon>Bacteria</taxon>
        <taxon>Bacillati</taxon>
        <taxon>Bacillota</taxon>
        <taxon>Clostridia</taxon>
        <taxon>Peptostreptococcales</taxon>
        <taxon>Filifactoraceae</taxon>
        <taxon>Criibacterium</taxon>
    </lineage>
</organism>
<dbReference type="Pfam" id="PF04298">
    <property type="entry name" value="Zn_peptidase_2"/>
    <property type="match status" value="1"/>
</dbReference>
<dbReference type="STRING" id="1871336.BBG48_06240"/>
<protein>
    <submittedName>
        <fullName evidence="2">Peptidase</fullName>
    </submittedName>
</protein>
<dbReference type="AlphaFoldDB" id="A0A1C0AFY9"/>
<evidence type="ECO:0000313" key="3">
    <source>
        <dbReference type="Proteomes" id="UP000093352"/>
    </source>
</evidence>
<feature type="transmembrane region" description="Helical" evidence="1">
    <location>
        <begin position="120"/>
        <end position="141"/>
    </location>
</feature>
<feature type="transmembrane region" description="Helical" evidence="1">
    <location>
        <begin position="6"/>
        <end position="24"/>
    </location>
</feature>
<evidence type="ECO:0000256" key="1">
    <source>
        <dbReference type="SAM" id="Phobius"/>
    </source>
</evidence>
<sequence length="231" mass="24557">MPFFYDWTIIFILIGAGIAGIASTKLRATFAKYSAIRVSSGMTGAEAARKILDRNGLSNIRIVPIAGSLTDHFDPRNNTISLSQSVINSSSIAAVSVAAHECGHAVQDLQGYAPYNLRTAIVPVVNIGQNIAFPILLLGYFLGSANFLIPLGILLFSSTLIFQLVTLPVEYNASDRAFDLLESSGIITRGEVGASKQVLRAAALTYVAGVAASILSLLRIIIIFGGGRNRD</sequence>
<keyword evidence="1" id="KW-0812">Transmembrane</keyword>
<dbReference type="RefSeq" id="WP_068913516.1">
    <property type="nucleotide sequence ID" value="NZ_MBEW02000007.1"/>
</dbReference>
<keyword evidence="1" id="KW-1133">Transmembrane helix</keyword>
<comment type="caution">
    <text evidence="2">The sequence shown here is derived from an EMBL/GenBank/DDBJ whole genome shotgun (WGS) entry which is preliminary data.</text>
</comment>
<name>A0A1C0AFY9_9FIRM</name>
<proteinExistence type="predicted"/>
<gene>
    <name evidence="2" type="ORF">BBG48_005030</name>
</gene>
<keyword evidence="3" id="KW-1185">Reference proteome</keyword>
<accession>A0A1C0AFY9</accession>
<dbReference type="InterPro" id="IPR007395">
    <property type="entry name" value="Zn_peptidase_2"/>
</dbReference>
<keyword evidence="1" id="KW-0472">Membrane</keyword>
<feature type="transmembrane region" description="Helical" evidence="1">
    <location>
        <begin position="203"/>
        <end position="225"/>
    </location>
</feature>
<dbReference type="PANTHER" id="PTHR36434:SF1">
    <property type="entry name" value="MEMBRANE PROTEASE YUGP-RELATED"/>
    <property type="match status" value="1"/>
</dbReference>
<reference evidence="2 3" key="1">
    <citation type="journal article" date="2016" name="Genome Announc.">
        <title>Draft Genome Sequence of Criibacterium bergeronii gen. nov., sp. nov., Strain CCRI-22567T, Isolated from a Vaginal Sample from a Woman with Bacterial Vaginosis.</title>
        <authorList>
            <person name="Maheux A.F."/>
            <person name="Berube E."/>
            <person name="Boudreau D.K."/>
            <person name="Raymond F."/>
            <person name="Corbeil J."/>
            <person name="Roy P.H."/>
            <person name="Boissinot M."/>
            <person name="Omar R.F."/>
        </authorList>
    </citation>
    <scope>NUCLEOTIDE SEQUENCE [LARGE SCALE GENOMIC DNA]</scope>
    <source>
        <strain evidence="2 3">CCRI-22567</strain>
    </source>
</reference>
<dbReference type="EMBL" id="MBEW02000007">
    <property type="protein sequence ID" value="RDY21482.1"/>
    <property type="molecule type" value="Genomic_DNA"/>
</dbReference>
<dbReference type="PANTHER" id="PTHR36434">
    <property type="entry name" value="MEMBRANE PROTEASE YUGP-RELATED"/>
    <property type="match status" value="1"/>
</dbReference>
<evidence type="ECO:0000313" key="2">
    <source>
        <dbReference type="EMBL" id="RDY21482.1"/>
    </source>
</evidence>
<feature type="transmembrane region" description="Helical" evidence="1">
    <location>
        <begin position="147"/>
        <end position="167"/>
    </location>
</feature>